<gene>
    <name evidence="2" type="ORF">CBR_g37946</name>
</gene>
<sequence length="166" mass="17952">MEEGILVVAEAEEETDSTQAKVEAKVEAEEKSRRRGGRQTWAAYVELEPEADIGHGGRSGSGSGSGSGHGQHVEPELEAESGCRSLKMHVGGRQQTESVKGRWGCAARATAKVEANMKAVAVEVHWQRRGNCQSYRAVSCDLHHLPMAYLKTLDSGVMMKLSVCNT</sequence>
<comment type="caution">
    <text evidence="2">The sequence shown here is derived from an EMBL/GenBank/DDBJ whole genome shotgun (WGS) entry which is preliminary data.</text>
</comment>
<reference evidence="2 3" key="1">
    <citation type="journal article" date="2018" name="Cell">
        <title>The Chara Genome: Secondary Complexity and Implications for Plant Terrestrialization.</title>
        <authorList>
            <person name="Nishiyama T."/>
            <person name="Sakayama H."/>
            <person name="Vries J.D."/>
            <person name="Buschmann H."/>
            <person name="Saint-Marcoux D."/>
            <person name="Ullrich K.K."/>
            <person name="Haas F.B."/>
            <person name="Vanderstraeten L."/>
            <person name="Becker D."/>
            <person name="Lang D."/>
            <person name="Vosolsobe S."/>
            <person name="Rombauts S."/>
            <person name="Wilhelmsson P.K.I."/>
            <person name="Janitza P."/>
            <person name="Kern R."/>
            <person name="Heyl A."/>
            <person name="Rumpler F."/>
            <person name="Villalobos L.I.A.C."/>
            <person name="Clay J.M."/>
            <person name="Skokan R."/>
            <person name="Toyoda A."/>
            <person name="Suzuki Y."/>
            <person name="Kagoshima H."/>
            <person name="Schijlen E."/>
            <person name="Tajeshwar N."/>
            <person name="Catarino B."/>
            <person name="Hetherington A.J."/>
            <person name="Saltykova A."/>
            <person name="Bonnot C."/>
            <person name="Breuninger H."/>
            <person name="Symeonidi A."/>
            <person name="Radhakrishnan G.V."/>
            <person name="Van Nieuwerburgh F."/>
            <person name="Deforce D."/>
            <person name="Chang C."/>
            <person name="Karol K.G."/>
            <person name="Hedrich R."/>
            <person name="Ulvskov P."/>
            <person name="Glockner G."/>
            <person name="Delwiche C.F."/>
            <person name="Petrasek J."/>
            <person name="Van de Peer Y."/>
            <person name="Friml J."/>
            <person name="Beilby M."/>
            <person name="Dolan L."/>
            <person name="Kohara Y."/>
            <person name="Sugano S."/>
            <person name="Fujiyama A."/>
            <person name="Delaux P.-M."/>
            <person name="Quint M."/>
            <person name="TheiBen G."/>
            <person name="Hagemann M."/>
            <person name="Harholt J."/>
            <person name="Dunand C."/>
            <person name="Zachgo S."/>
            <person name="Langdale J."/>
            <person name="Maumus F."/>
            <person name="Straeten D.V.D."/>
            <person name="Gould S.B."/>
            <person name="Rensing S.A."/>
        </authorList>
    </citation>
    <scope>NUCLEOTIDE SEQUENCE [LARGE SCALE GENOMIC DNA]</scope>
    <source>
        <strain evidence="2 3">S276</strain>
    </source>
</reference>
<accession>A0A388LP69</accession>
<name>A0A388LP69_CHABU</name>
<proteinExistence type="predicted"/>
<evidence type="ECO:0000313" key="3">
    <source>
        <dbReference type="Proteomes" id="UP000265515"/>
    </source>
</evidence>
<keyword evidence="3" id="KW-1185">Reference proteome</keyword>
<organism evidence="2 3">
    <name type="scientific">Chara braunii</name>
    <name type="common">Braun's stonewort</name>
    <dbReference type="NCBI Taxonomy" id="69332"/>
    <lineage>
        <taxon>Eukaryota</taxon>
        <taxon>Viridiplantae</taxon>
        <taxon>Streptophyta</taxon>
        <taxon>Charophyceae</taxon>
        <taxon>Charales</taxon>
        <taxon>Characeae</taxon>
        <taxon>Chara</taxon>
    </lineage>
</organism>
<feature type="compositionally biased region" description="Gly residues" evidence="1">
    <location>
        <begin position="54"/>
        <end position="69"/>
    </location>
</feature>
<dbReference type="Proteomes" id="UP000265515">
    <property type="component" value="Unassembled WGS sequence"/>
</dbReference>
<dbReference type="Gramene" id="GBG84071">
    <property type="protein sequence ID" value="GBG84071"/>
    <property type="gene ID" value="CBR_g37946"/>
</dbReference>
<feature type="region of interest" description="Disordered" evidence="1">
    <location>
        <begin position="1"/>
        <end position="80"/>
    </location>
</feature>
<feature type="compositionally biased region" description="Basic and acidic residues" evidence="1">
    <location>
        <begin position="22"/>
        <end position="32"/>
    </location>
</feature>
<dbReference type="AlphaFoldDB" id="A0A388LP69"/>
<dbReference type="EMBL" id="BFEA01000462">
    <property type="protein sequence ID" value="GBG84071.1"/>
    <property type="molecule type" value="Genomic_DNA"/>
</dbReference>
<evidence type="ECO:0000313" key="2">
    <source>
        <dbReference type="EMBL" id="GBG84071.1"/>
    </source>
</evidence>
<protein>
    <submittedName>
        <fullName evidence="2">Uncharacterized protein</fullName>
    </submittedName>
</protein>
<evidence type="ECO:0000256" key="1">
    <source>
        <dbReference type="SAM" id="MobiDB-lite"/>
    </source>
</evidence>